<name>A0A3S9VY78_9BACT</name>
<dbReference type="EMBL" id="CP032819">
    <property type="protein sequence ID" value="AZS31497.1"/>
    <property type="molecule type" value="Genomic_DNA"/>
</dbReference>
<protein>
    <submittedName>
        <fullName evidence="1">Uncharacterized protein</fullName>
    </submittedName>
</protein>
<gene>
    <name evidence="1" type="ORF">D8S85_19400</name>
</gene>
<reference evidence="1 2" key="1">
    <citation type="submission" date="2018-10" db="EMBL/GenBank/DDBJ databases">
        <title>Butyricimonas faecalis sp. nov., isolated from human faeces and emended description of the genus Butyricimonas.</title>
        <authorList>
            <person name="Le Roy T."/>
            <person name="Van der Smissen P."/>
            <person name="Paquot A."/>
            <person name="Delzenne N."/>
            <person name="Muccioli G."/>
            <person name="Collet J.-F."/>
            <person name="Cani P.D."/>
        </authorList>
    </citation>
    <scope>NUCLEOTIDE SEQUENCE [LARGE SCALE GENOMIC DNA]</scope>
    <source>
        <strain evidence="1 2">H184</strain>
    </source>
</reference>
<proteinExistence type="predicted"/>
<evidence type="ECO:0000313" key="1">
    <source>
        <dbReference type="EMBL" id="AZS31497.1"/>
    </source>
</evidence>
<sequence>MDCLKGVALRLEQYIKTLQRNGYWDDGDVYSRVGSASGTYAYDKNENILDSIISKNYYVFLVNTNECSYIYTK</sequence>
<dbReference type="KEGG" id="buy:D8S85_19400"/>
<dbReference type="AlphaFoldDB" id="A0A3S9VY78"/>
<evidence type="ECO:0000313" key="2">
    <source>
        <dbReference type="Proteomes" id="UP000270673"/>
    </source>
</evidence>
<dbReference type="Proteomes" id="UP000270673">
    <property type="component" value="Chromosome"/>
</dbReference>
<organism evidence="1 2">
    <name type="scientific">Butyricimonas faecalis</name>
    <dbReference type="NCBI Taxonomy" id="2093856"/>
    <lineage>
        <taxon>Bacteria</taxon>
        <taxon>Pseudomonadati</taxon>
        <taxon>Bacteroidota</taxon>
        <taxon>Bacteroidia</taxon>
        <taxon>Bacteroidales</taxon>
        <taxon>Odoribacteraceae</taxon>
        <taxon>Butyricimonas</taxon>
    </lineage>
</organism>
<keyword evidence="2" id="KW-1185">Reference proteome</keyword>
<accession>A0A3S9VY78</accession>